<dbReference type="OrthoDB" id="8117292at2"/>
<feature type="domain" description="Activator of Hsp90 ATPase homologue 1/2-like C-terminal" evidence="2">
    <location>
        <begin position="25"/>
        <end position="140"/>
    </location>
</feature>
<dbReference type="CDD" id="cd08899">
    <property type="entry name" value="SRPBCC_CalC_Aha1-like_6"/>
    <property type="match status" value="1"/>
</dbReference>
<comment type="similarity">
    <text evidence="1">Belongs to the AHA1 family.</text>
</comment>
<proteinExistence type="inferred from homology"/>
<dbReference type="KEGG" id="pmad:BAY61_21230"/>
<dbReference type="InterPro" id="IPR023393">
    <property type="entry name" value="START-like_dom_sf"/>
</dbReference>
<keyword evidence="4" id="KW-1185">Reference proteome</keyword>
<dbReference type="Gene3D" id="3.30.530.20">
    <property type="match status" value="1"/>
</dbReference>
<dbReference type="STRING" id="530584.SAMN05421630_113207"/>
<dbReference type="RefSeq" id="WP_091810221.1">
    <property type="nucleotide sequence ID" value="NZ_CP016353.1"/>
</dbReference>
<dbReference type="SUPFAM" id="SSF55961">
    <property type="entry name" value="Bet v1-like"/>
    <property type="match status" value="1"/>
</dbReference>
<reference evidence="3 4" key="1">
    <citation type="submission" date="2016-10" db="EMBL/GenBank/DDBJ databases">
        <authorList>
            <person name="de Groot N.N."/>
        </authorList>
    </citation>
    <scope>NUCLEOTIDE SEQUENCE [LARGE SCALE GENOMIC DNA]</scope>
    <source>
        <strain evidence="3 4">CGMCC 4.5506</strain>
    </source>
</reference>
<evidence type="ECO:0000313" key="4">
    <source>
        <dbReference type="Proteomes" id="UP000199494"/>
    </source>
</evidence>
<dbReference type="InterPro" id="IPR013538">
    <property type="entry name" value="ASHA1/2-like_C"/>
</dbReference>
<sequence>MSPQPSGNLFRTADGHDLVLDRTFRAPATDVWAALTEPERTARWFGPWEGTPGAGGTVKVRLVHEEGQPWYDLRIDACEPPGLLALSSTDDNGTWHLTLTLAEANGTTTLRFTQHLTSADGVAEIGPGWEYYLDLLVAAHEGTPLPAFTEYYPAQRAYYLGLGGSGTV</sequence>
<accession>A0A222VTP5</accession>
<evidence type="ECO:0000259" key="2">
    <source>
        <dbReference type="Pfam" id="PF08327"/>
    </source>
</evidence>
<dbReference type="Proteomes" id="UP000199494">
    <property type="component" value="Unassembled WGS sequence"/>
</dbReference>
<name>A0A222VTP5_9PSEU</name>
<evidence type="ECO:0000256" key="1">
    <source>
        <dbReference type="ARBA" id="ARBA00006817"/>
    </source>
</evidence>
<dbReference type="EMBL" id="FMZE01000013">
    <property type="protein sequence ID" value="SDD86995.1"/>
    <property type="molecule type" value="Genomic_DNA"/>
</dbReference>
<organism evidence="3 4">
    <name type="scientific">Prauserella marina</name>
    <dbReference type="NCBI Taxonomy" id="530584"/>
    <lineage>
        <taxon>Bacteria</taxon>
        <taxon>Bacillati</taxon>
        <taxon>Actinomycetota</taxon>
        <taxon>Actinomycetes</taxon>
        <taxon>Pseudonocardiales</taxon>
        <taxon>Pseudonocardiaceae</taxon>
        <taxon>Prauserella</taxon>
    </lineage>
</organism>
<evidence type="ECO:0000313" key="3">
    <source>
        <dbReference type="EMBL" id="SDD86995.1"/>
    </source>
</evidence>
<dbReference type="Pfam" id="PF08327">
    <property type="entry name" value="AHSA1"/>
    <property type="match status" value="1"/>
</dbReference>
<protein>
    <submittedName>
        <fullName evidence="3">Uncharacterized conserved protein YndB, AHSA1/START domain</fullName>
    </submittedName>
</protein>
<dbReference type="AlphaFoldDB" id="A0A222VTP5"/>
<gene>
    <name evidence="3" type="ORF">SAMN05421630_113207</name>
</gene>